<feature type="region of interest" description="Disordered" evidence="3">
    <location>
        <begin position="916"/>
        <end position="979"/>
    </location>
</feature>
<dbReference type="SMART" id="SM00343">
    <property type="entry name" value="ZnF_C2HC"/>
    <property type="match status" value="1"/>
</dbReference>
<keyword evidence="6" id="KW-1185">Reference proteome</keyword>
<evidence type="ECO:0000256" key="3">
    <source>
        <dbReference type="SAM" id="MobiDB-lite"/>
    </source>
</evidence>
<dbReference type="PROSITE" id="PS50158">
    <property type="entry name" value="ZF_CCHC"/>
    <property type="match status" value="1"/>
</dbReference>
<accession>A0ABQ5A324</accession>
<reference evidence="5" key="2">
    <citation type="submission" date="2022-01" db="EMBL/GenBank/DDBJ databases">
        <authorList>
            <person name="Yamashiro T."/>
            <person name="Shiraishi A."/>
            <person name="Satake H."/>
            <person name="Nakayama K."/>
        </authorList>
    </citation>
    <scope>NUCLEOTIDE SEQUENCE</scope>
</reference>
<feature type="domain" description="CCHC-type" evidence="4">
    <location>
        <begin position="287"/>
        <end position="303"/>
    </location>
</feature>
<evidence type="ECO:0000256" key="2">
    <source>
        <dbReference type="SAM" id="Coils"/>
    </source>
</evidence>
<dbReference type="Proteomes" id="UP001151760">
    <property type="component" value="Unassembled WGS sequence"/>
</dbReference>
<organism evidence="5 6">
    <name type="scientific">Tanacetum coccineum</name>
    <dbReference type="NCBI Taxonomy" id="301880"/>
    <lineage>
        <taxon>Eukaryota</taxon>
        <taxon>Viridiplantae</taxon>
        <taxon>Streptophyta</taxon>
        <taxon>Embryophyta</taxon>
        <taxon>Tracheophyta</taxon>
        <taxon>Spermatophyta</taxon>
        <taxon>Magnoliopsida</taxon>
        <taxon>eudicotyledons</taxon>
        <taxon>Gunneridae</taxon>
        <taxon>Pentapetalae</taxon>
        <taxon>asterids</taxon>
        <taxon>campanulids</taxon>
        <taxon>Asterales</taxon>
        <taxon>Asteraceae</taxon>
        <taxon>Asteroideae</taxon>
        <taxon>Anthemideae</taxon>
        <taxon>Anthemidinae</taxon>
        <taxon>Tanacetum</taxon>
    </lineage>
</organism>
<keyword evidence="1" id="KW-0479">Metal-binding</keyword>
<evidence type="ECO:0000256" key="1">
    <source>
        <dbReference type="PROSITE-ProRule" id="PRU00047"/>
    </source>
</evidence>
<dbReference type="SUPFAM" id="SSF57756">
    <property type="entry name" value="Retrovirus zinc finger-like domains"/>
    <property type="match status" value="1"/>
</dbReference>
<feature type="coiled-coil region" evidence="2">
    <location>
        <begin position="719"/>
        <end position="815"/>
    </location>
</feature>
<feature type="region of interest" description="Disordered" evidence="3">
    <location>
        <begin position="162"/>
        <end position="197"/>
    </location>
</feature>
<evidence type="ECO:0000313" key="6">
    <source>
        <dbReference type="Proteomes" id="UP001151760"/>
    </source>
</evidence>
<proteinExistence type="predicted"/>
<reference evidence="5" key="1">
    <citation type="journal article" date="2022" name="Int. J. Mol. Sci.">
        <title>Draft Genome of Tanacetum Coccineum: Genomic Comparison of Closely Related Tanacetum-Family Plants.</title>
        <authorList>
            <person name="Yamashiro T."/>
            <person name="Shiraishi A."/>
            <person name="Nakayama K."/>
            <person name="Satake H."/>
        </authorList>
    </citation>
    <scope>NUCLEOTIDE SEQUENCE</scope>
</reference>
<dbReference type="Gene3D" id="4.10.60.10">
    <property type="entry name" value="Zinc finger, CCHC-type"/>
    <property type="match status" value="1"/>
</dbReference>
<keyword evidence="2" id="KW-0175">Coiled coil</keyword>
<dbReference type="InterPro" id="IPR001878">
    <property type="entry name" value="Znf_CCHC"/>
</dbReference>
<dbReference type="PANTHER" id="PTHR11439">
    <property type="entry name" value="GAG-POL-RELATED RETROTRANSPOSON"/>
    <property type="match status" value="1"/>
</dbReference>
<comment type="caution">
    <text evidence="5">The sequence shown here is derived from an EMBL/GenBank/DDBJ whole genome shotgun (WGS) entry which is preliminary data.</text>
</comment>
<feature type="compositionally biased region" description="Polar residues" evidence="3">
    <location>
        <begin position="162"/>
        <end position="190"/>
    </location>
</feature>
<dbReference type="EMBL" id="BQNB010011812">
    <property type="protein sequence ID" value="GJS95478.1"/>
    <property type="molecule type" value="Genomic_DNA"/>
</dbReference>
<keyword evidence="1" id="KW-0862">Zinc</keyword>
<sequence length="1265" mass="142785">MANLSEDIQCAGSDTRPPMLDKADFASWQQRIRLYCRGSLHLGPERSLEFSSYLSRGCERIGTMQTFGQQTSYSSLPKDIYSLIKSYTLCKDIWDNVKMHWKESELTKEDVNPTGGGLKDSNFDQLYAYLKQHEAHANENKMMLERLTQQTVDPLALMSNVSPQHYHSQSSTNPPTTYHQPHSADTSQSDLGDLPPTDNLIENLTNTLALLTQSYKTFLPQINNQLRTSSNPRNQATVQDGRVVVQNVQGRQNRGQGNNARGAGAVGYGGAQNRVGNANPGQARQVKCYNCNGVGHIARNCTQPKHPQNSEYFKDKMLLMQAQENGVVLDEEQLLFLAGGQDNAIDEDVDEQPVQDLALNVDNVFQADDCDAYDSDVDEAPTAQTMFMANLSSADPVCDEAGPSYDSDVLSEVQDHDHYQDVVCDHHEEHEMHDDVQPNHVVDSHADYTSDSNMTPYDQYVKDNAVPVVQNNASMVPNDAYVMIDNDVHESDVLSVSHTPRNTVNTRPIKALTVYPPNTPATLVPRVLPTKSQVKINIFTLRQLFSEFEKTCKKRITPTGITEGERGFEQTKTCYLTEVIPFFKTLQETLRAFKKLNKKVKEMMMPLMIGAELDQKVFYVASNSELNVSRFTEMQKAHNVVKARCLELEAELSNLRDDVRKDNYNELLNRFSNLEVNHLNLQLKYQNLKDSFQNKPSSSVNDTPDFNSVFVIGQMKASLQGKDNVIQKLKMQISQLKETRSELDRTLDFRAQDFQISQLTEKVNGLQEQNELFRAENAKIKQHYKELYDSIKITRAKHTEQTTALKNENESLKVQLQNTVSCVTTNQVKPNVLAPGKYAIDVEPIPPRNRNNREVHLVYLRHLKESVDTLREIVEEAKVERPLDRSLAFACRYTKHSQELLEYVFGTCPKVFNQQDKKHANTPRKKQVTFEDQIATSSSTTHKHVEPMHTQKSNVPVPPSTGVNSCTDASGSQPRSILKKHRIPPAKSDSLKKVEDHSRTIRSSLKTTNRVDSSISSKRLVPNPALAIPYVPLINKELEMLFQPMFDEYFNPSGIRQDPIPNVAQDPIITTGPSVSIAIDLDAPSRSHTSSPLDHHSSLVHHGVAGEQYAEVNPFAAADPEPFVNVFAPDYNSEASSSREITIPESNQSTLPHEHIRKWTDSHPLDNNNWETSRPAMIIALKWIYKVKLDEYGDVLKNKAHLYPVDTPMVEPTKLDEDISGTLVDQTKYRSMIGSLMYLTASRPDLVFAVCMCARYQSRPTKKHL</sequence>
<dbReference type="InterPro" id="IPR036875">
    <property type="entry name" value="Znf_CCHC_sf"/>
</dbReference>
<dbReference type="PANTHER" id="PTHR11439:SF483">
    <property type="entry name" value="PEPTIDE SYNTHASE GLIP-LIKE, PUTATIVE (AFU_ORTHOLOGUE AFUA_3G12920)-RELATED"/>
    <property type="match status" value="1"/>
</dbReference>
<feature type="compositionally biased region" description="Polar residues" evidence="3">
    <location>
        <begin position="961"/>
        <end position="975"/>
    </location>
</feature>
<evidence type="ECO:0000313" key="5">
    <source>
        <dbReference type="EMBL" id="GJS95478.1"/>
    </source>
</evidence>
<evidence type="ECO:0000259" key="4">
    <source>
        <dbReference type="PROSITE" id="PS50158"/>
    </source>
</evidence>
<keyword evidence="1" id="KW-0863">Zinc-finger</keyword>
<name>A0ABQ5A324_9ASTR</name>
<gene>
    <name evidence="5" type="ORF">Tco_0802446</name>
</gene>
<dbReference type="Pfam" id="PF00098">
    <property type="entry name" value="zf-CCHC"/>
    <property type="match status" value="1"/>
</dbReference>
<protein>
    <submittedName>
        <fullName evidence="5">Retrovirus-related pol polyprotein from transposon TNT 1-94</fullName>
    </submittedName>
</protein>